<evidence type="ECO:0000256" key="1">
    <source>
        <dbReference type="SAM" id="Coils"/>
    </source>
</evidence>
<feature type="coiled-coil region" evidence="1">
    <location>
        <begin position="315"/>
        <end position="356"/>
    </location>
</feature>
<dbReference type="InterPro" id="IPR036875">
    <property type="entry name" value="Znf_CCHC_sf"/>
</dbReference>
<evidence type="ECO:0000313" key="3">
    <source>
        <dbReference type="Proteomes" id="UP001151760"/>
    </source>
</evidence>
<keyword evidence="1" id="KW-0175">Coiled coil</keyword>
<gene>
    <name evidence="2" type="ORF">Tco_1094835</name>
</gene>
<protein>
    <submittedName>
        <fullName evidence="2">Integrase, catalytic region, zinc finger, CCHC-type containing protein</fullName>
    </submittedName>
</protein>
<keyword evidence="3" id="KW-1185">Reference proteome</keyword>
<dbReference type="EMBL" id="BQNB010020759">
    <property type="protein sequence ID" value="GJT99317.1"/>
    <property type="molecule type" value="Genomic_DNA"/>
</dbReference>
<dbReference type="Proteomes" id="UP001151760">
    <property type="component" value="Unassembled WGS sequence"/>
</dbReference>
<reference evidence="2" key="2">
    <citation type="submission" date="2022-01" db="EMBL/GenBank/DDBJ databases">
        <authorList>
            <person name="Yamashiro T."/>
            <person name="Shiraishi A."/>
            <person name="Satake H."/>
            <person name="Nakayama K."/>
        </authorList>
    </citation>
    <scope>NUCLEOTIDE SEQUENCE</scope>
</reference>
<comment type="caution">
    <text evidence="2">The sequence shown here is derived from an EMBL/GenBank/DDBJ whole genome shotgun (WGS) entry which is preliminary data.</text>
</comment>
<dbReference type="SUPFAM" id="SSF57756">
    <property type="entry name" value="Retrovirus zinc finger-like domains"/>
    <property type="match status" value="1"/>
</dbReference>
<reference evidence="2" key="1">
    <citation type="journal article" date="2022" name="Int. J. Mol. Sci.">
        <title>Draft Genome of Tanacetum Coccineum: Genomic Comparison of Closely Related Tanacetum-Family Plants.</title>
        <authorList>
            <person name="Yamashiro T."/>
            <person name="Shiraishi A."/>
            <person name="Nakayama K."/>
            <person name="Satake H."/>
        </authorList>
    </citation>
    <scope>NUCLEOTIDE SEQUENCE</scope>
</reference>
<sequence length="532" mass="61373">MSISKTYQQSLADAGSETRPPMLERWLNKALDEGPYQFEMFIPNNSTVLKLQTAEDLQGDVLLHYDAEMELMNLILLSIPNDIYYSVFVAEPGEAVVLVYNHFAQLMNDLERNDMHFPIVIINTKFLNSLQPEWLKYVTQVRLAKRLTVDTFDDLFDYLQQFEKLVNVSRAKKLEKSHDPLALVVYLLEPLLKNFLLQQIIVFALHPIPETKQSFKEEIIEGSNAPNETENVQRTLRTSSSGNTSTVQCYNCSGKGHYARNYPKPRVRDSKYFMEQMMEEIEELSANICLMARIQPADNTSDVGPSYDSAFINIIRDLEKQRDKLDLDVKDYKRQNEELQKTHSILKRQMSENEDKYHDTILDLEAKLKKNVDLILKLGNSLQGMFMLGPKPLSVYDQQLKHGLGYPNPYTLKQAISQCPKLYLASSLGNSKISLNVRDTEDTLDDVSKSQQKISKMEKLEDENVSLDFTVQSLIKERDNVKLEYQKLFNSIKKTRSQTQTEMDELIAHVSEKTYAYGAIRAENQNLLFTRE</sequence>
<dbReference type="Gene3D" id="4.10.60.10">
    <property type="entry name" value="Zinc finger, CCHC-type"/>
    <property type="match status" value="1"/>
</dbReference>
<name>A0ABQ5IGS6_9ASTR</name>
<proteinExistence type="predicted"/>
<accession>A0ABQ5IGS6</accession>
<organism evidence="2 3">
    <name type="scientific">Tanacetum coccineum</name>
    <dbReference type="NCBI Taxonomy" id="301880"/>
    <lineage>
        <taxon>Eukaryota</taxon>
        <taxon>Viridiplantae</taxon>
        <taxon>Streptophyta</taxon>
        <taxon>Embryophyta</taxon>
        <taxon>Tracheophyta</taxon>
        <taxon>Spermatophyta</taxon>
        <taxon>Magnoliopsida</taxon>
        <taxon>eudicotyledons</taxon>
        <taxon>Gunneridae</taxon>
        <taxon>Pentapetalae</taxon>
        <taxon>asterids</taxon>
        <taxon>campanulids</taxon>
        <taxon>Asterales</taxon>
        <taxon>Asteraceae</taxon>
        <taxon>Asteroideae</taxon>
        <taxon>Anthemideae</taxon>
        <taxon>Anthemidinae</taxon>
        <taxon>Tanacetum</taxon>
    </lineage>
</organism>
<evidence type="ECO:0000313" key="2">
    <source>
        <dbReference type="EMBL" id="GJT99317.1"/>
    </source>
</evidence>